<feature type="region of interest" description="Disordered" evidence="1">
    <location>
        <begin position="56"/>
        <end position="75"/>
    </location>
</feature>
<dbReference type="EMBL" id="BPLQ01014119">
    <property type="protein sequence ID" value="GIY77415.1"/>
    <property type="molecule type" value="Genomic_DNA"/>
</dbReference>
<sequence length="105" mass="12262">MLAYRKYRPLIHTPVCISLANVERRGESEQWLRKPNLIFPATYKRKFIASLKELDFQRGNSNPHPPPPDFGERNSILQLEGNRFRPFSISVLSRIDFGENHPTEI</sequence>
<dbReference type="AlphaFoldDB" id="A0AAV4W7Q6"/>
<proteinExistence type="predicted"/>
<name>A0AAV4W7Q6_9ARAC</name>
<gene>
    <name evidence="2" type="ORF">CDAR_481071</name>
</gene>
<organism evidence="2 3">
    <name type="scientific">Caerostris darwini</name>
    <dbReference type="NCBI Taxonomy" id="1538125"/>
    <lineage>
        <taxon>Eukaryota</taxon>
        <taxon>Metazoa</taxon>
        <taxon>Ecdysozoa</taxon>
        <taxon>Arthropoda</taxon>
        <taxon>Chelicerata</taxon>
        <taxon>Arachnida</taxon>
        <taxon>Araneae</taxon>
        <taxon>Araneomorphae</taxon>
        <taxon>Entelegynae</taxon>
        <taxon>Araneoidea</taxon>
        <taxon>Araneidae</taxon>
        <taxon>Caerostris</taxon>
    </lineage>
</organism>
<comment type="caution">
    <text evidence="2">The sequence shown here is derived from an EMBL/GenBank/DDBJ whole genome shotgun (WGS) entry which is preliminary data.</text>
</comment>
<evidence type="ECO:0000256" key="1">
    <source>
        <dbReference type="SAM" id="MobiDB-lite"/>
    </source>
</evidence>
<protein>
    <submittedName>
        <fullName evidence="2">Uncharacterized protein</fullName>
    </submittedName>
</protein>
<evidence type="ECO:0000313" key="3">
    <source>
        <dbReference type="Proteomes" id="UP001054837"/>
    </source>
</evidence>
<accession>A0AAV4W7Q6</accession>
<dbReference type="Proteomes" id="UP001054837">
    <property type="component" value="Unassembled WGS sequence"/>
</dbReference>
<reference evidence="2 3" key="1">
    <citation type="submission" date="2021-06" db="EMBL/GenBank/DDBJ databases">
        <title>Caerostris darwini draft genome.</title>
        <authorList>
            <person name="Kono N."/>
            <person name="Arakawa K."/>
        </authorList>
    </citation>
    <scope>NUCLEOTIDE SEQUENCE [LARGE SCALE GENOMIC DNA]</scope>
</reference>
<evidence type="ECO:0000313" key="2">
    <source>
        <dbReference type="EMBL" id="GIY77415.1"/>
    </source>
</evidence>
<keyword evidence="3" id="KW-1185">Reference proteome</keyword>